<name>A0A6N9TD11_9HYPH</name>
<dbReference type="SUPFAM" id="SSF140736">
    <property type="entry name" value="Rv1873-like"/>
    <property type="match status" value="1"/>
</dbReference>
<dbReference type="PIRSF" id="PIRSF008546">
    <property type="entry name" value="UCP008546"/>
    <property type="match status" value="1"/>
</dbReference>
<keyword evidence="2" id="KW-1185">Reference proteome</keyword>
<organism evidence="1 2">
    <name type="scientific">Jiella pacifica</name>
    <dbReference type="NCBI Taxonomy" id="2696469"/>
    <lineage>
        <taxon>Bacteria</taxon>
        <taxon>Pseudomonadati</taxon>
        <taxon>Pseudomonadota</taxon>
        <taxon>Alphaproteobacteria</taxon>
        <taxon>Hyphomicrobiales</taxon>
        <taxon>Aurantimonadaceae</taxon>
        <taxon>Jiella</taxon>
    </lineage>
</organism>
<reference evidence="1 2" key="1">
    <citation type="submission" date="2020-01" db="EMBL/GenBank/DDBJ databases">
        <title>Jiella pacifica sp. nov.</title>
        <authorList>
            <person name="Xue Z."/>
            <person name="Zhu S."/>
            <person name="Chen J."/>
            <person name="Yang J."/>
        </authorList>
    </citation>
    <scope>NUCLEOTIDE SEQUENCE [LARGE SCALE GENOMIC DNA]</scope>
    <source>
        <strain evidence="1 2">40Bstr34</strain>
    </source>
</reference>
<comment type="caution">
    <text evidence="1">The sequence shown here is derived from an EMBL/GenBank/DDBJ whole genome shotgun (WGS) entry which is preliminary data.</text>
</comment>
<accession>A0A6N9TD11</accession>
<dbReference type="EMBL" id="JAAAMG010000032">
    <property type="protein sequence ID" value="NDW07559.1"/>
    <property type="molecule type" value="Genomic_DNA"/>
</dbReference>
<protein>
    <submittedName>
        <fullName evidence="1">DUF1810 family protein</fullName>
    </submittedName>
</protein>
<dbReference type="RefSeq" id="WP_163466017.1">
    <property type="nucleotide sequence ID" value="NZ_JAAAMG010000032.1"/>
</dbReference>
<evidence type="ECO:0000313" key="2">
    <source>
        <dbReference type="Proteomes" id="UP000469011"/>
    </source>
</evidence>
<dbReference type="InterPro" id="IPR014937">
    <property type="entry name" value="DUF1810"/>
</dbReference>
<dbReference type="Proteomes" id="UP000469011">
    <property type="component" value="Unassembled WGS sequence"/>
</dbReference>
<dbReference type="Gene3D" id="1.25.40.380">
    <property type="entry name" value="Protein of unknown function DUF1810"/>
    <property type="match status" value="1"/>
</dbReference>
<dbReference type="Pfam" id="PF08837">
    <property type="entry name" value="DUF1810"/>
    <property type="match status" value="1"/>
</dbReference>
<dbReference type="InterPro" id="IPR036287">
    <property type="entry name" value="Rv1873-like_sf"/>
</dbReference>
<evidence type="ECO:0000313" key="1">
    <source>
        <dbReference type="EMBL" id="NDW07559.1"/>
    </source>
</evidence>
<sequence length="135" mass="15054">MPLNRFVEAQSPVYGRALAELQAGQKQSHWMWFVFPQIAGLGSSPMAQRYAIASLDEAKDYLAHPMLGRRLVECTEAVLGHPGKSVHAIFGSPDDMKFHSSMTLFHRADPSDETFGRALDVFFDGKEDEATLTRI</sequence>
<gene>
    <name evidence="1" type="ORF">GTK09_24405</name>
</gene>
<dbReference type="AlphaFoldDB" id="A0A6N9TD11"/>
<proteinExistence type="predicted"/>